<comment type="caution">
    <text evidence="3">The sequence shown here is derived from an EMBL/GenBank/DDBJ whole genome shotgun (WGS) entry which is preliminary data.</text>
</comment>
<feature type="transmembrane region" description="Helical" evidence="1">
    <location>
        <begin position="358"/>
        <end position="377"/>
    </location>
</feature>
<keyword evidence="4" id="KW-1185">Reference proteome</keyword>
<accession>A0A812EJZ0</accession>
<feature type="chain" id="PRO_5033003014" evidence="2">
    <location>
        <begin position="31"/>
        <end position="402"/>
    </location>
</feature>
<name>A0A812EJZ0_ACAPH</name>
<protein>
    <submittedName>
        <fullName evidence="3">Uncharacterized protein</fullName>
    </submittedName>
</protein>
<gene>
    <name evidence="3" type="ORF">SPHA_75922</name>
</gene>
<sequence>MRNCSNFFFVRPATLLSWSELFSLPSLSSGAELNSLCLAYNSSACLAGNSSACLACNSSACLAGNTSACLACNSSACLACNSSACLACSSSAYLLPVWPATPLSGLQLFCLSGLQFFCLSGLVAPLQLLCGFQAIFFSLTCLSGLGQTPTLFPIWPEQFRPAACLAVPNDLVDPSPLSRNHGPRMNWLGVPSFVRLQSGVSGCELSSLSSGAELSSLSSGAELNFFWPVLLLPVWPATLLPVWPAILLPVWPNTSACLACNSSASLLPVWPELRLSGLQLFCLSEFFCLSGLQLFCLLACNSACLPAALLPGLQFFCLSGLQLFCLSGLQRQANSACLLQLHLSGLFLHLSGLQFFPVWPAAAFCNFLLFAWLQLLVRAKRTDPSCPLSRPLSNCSGLPTQL</sequence>
<evidence type="ECO:0000256" key="1">
    <source>
        <dbReference type="SAM" id="Phobius"/>
    </source>
</evidence>
<proteinExistence type="predicted"/>
<evidence type="ECO:0000313" key="4">
    <source>
        <dbReference type="Proteomes" id="UP000597762"/>
    </source>
</evidence>
<keyword evidence="1" id="KW-1133">Transmembrane helix</keyword>
<dbReference type="AlphaFoldDB" id="A0A812EJZ0"/>
<feature type="signal peptide" evidence="2">
    <location>
        <begin position="1"/>
        <end position="30"/>
    </location>
</feature>
<organism evidence="3 4">
    <name type="scientific">Acanthosepion pharaonis</name>
    <name type="common">Pharaoh cuttlefish</name>
    <name type="synonym">Sepia pharaonis</name>
    <dbReference type="NCBI Taxonomy" id="158019"/>
    <lineage>
        <taxon>Eukaryota</taxon>
        <taxon>Metazoa</taxon>
        <taxon>Spiralia</taxon>
        <taxon>Lophotrochozoa</taxon>
        <taxon>Mollusca</taxon>
        <taxon>Cephalopoda</taxon>
        <taxon>Coleoidea</taxon>
        <taxon>Decapodiformes</taxon>
        <taxon>Sepiida</taxon>
        <taxon>Sepiina</taxon>
        <taxon>Sepiidae</taxon>
        <taxon>Acanthosepion</taxon>
    </lineage>
</organism>
<evidence type="ECO:0000313" key="3">
    <source>
        <dbReference type="EMBL" id="CAE1326328.1"/>
    </source>
</evidence>
<keyword evidence="1" id="KW-0812">Transmembrane</keyword>
<keyword evidence="1" id="KW-0472">Membrane</keyword>
<keyword evidence="2" id="KW-0732">Signal</keyword>
<dbReference type="Proteomes" id="UP000597762">
    <property type="component" value="Unassembled WGS sequence"/>
</dbReference>
<dbReference type="EMBL" id="CAHIKZ030005477">
    <property type="protein sequence ID" value="CAE1326328.1"/>
    <property type="molecule type" value="Genomic_DNA"/>
</dbReference>
<reference evidence="3" key="1">
    <citation type="submission" date="2021-01" db="EMBL/GenBank/DDBJ databases">
        <authorList>
            <person name="Li R."/>
            <person name="Bekaert M."/>
        </authorList>
    </citation>
    <scope>NUCLEOTIDE SEQUENCE</scope>
    <source>
        <strain evidence="3">Farmed</strain>
    </source>
</reference>
<evidence type="ECO:0000256" key="2">
    <source>
        <dbReference type="SAM" id="SignalP"/>
    </source>
</evidence>